<name>A0A9P7Z167_9HELO</name>
<reference evidence="1" key="1">
    <citation type="journal article" date="2021" name="IMA Fungus">
        <title>Genomic characterization of three marine fungi, including Emericellopsis atlantica sp. nov. with signatures of a generalist lifestyle and marine biomass degradation.</title>
        <authorList>
            <person name="Hagestad O.C."/>
            <person name="Hou L."/>
            <person name="Andersen J.H."/>
            <person name="Hansen E.H."/>
            <person name="Altermark B."/>
            <person name="Li C."/>
            <person name="Kuhnert E."/>
            <person name="Cox R.J."/>
            <person name="Crous P.W."/>
            <person name="Spatafora J.W."/>
            <person name="Lail K."/>
            <person name="Amirebrahimi M."/>
            <person name="Lipzen A."/>
            <person name="Pangilinan J."/>
            <person name="Andreopoulos W."/>
            <person name="Hayes R.D."/>
            <person name="Ng V."/>
            <person name="Grigoriev I.V."/>
            <person name="Jackson S.A."/>
            <person name="Sutton T.D.S."/>
            <person name="Dobson A.D.W."/>
            <person name="Rama T."/>
        </authorList>
    </citation>
    <scope>NUCLEOTIDE SEQUENCE</scope>
    <source>
        <strain evidence="1">TRa3180A</strain>
    </source>
</reference>
<dbReference type="OrthoDB" id="194468at2759"/>
<dbReference type="SUPFAM" id="SSF51556">
    <property type="entry name" value="Metallo-dependent hydrolases"/>
    <property type="match status" value="1"/>
</dbReference>
<proteinExistence type="predicted"/>
<keyword evidence="2" id="KW-1185">Reference proteome</keyword>
<dbReference type="Proteomes" id="UP000887226">
    <property type="component" value="Unassembled WGS sequence"/>
</dbReference>
<dbReference type="Gene3D" id="3.20.20.140">
    <property type="entry name" value="Metal-dependent hydrolases"/>
    <property type="match status" value="1"/>
</dbReference>
<dbReference type="InterPro" id="IPR051781">
    <property type="entry name" value="Metallo-dep_Hydrolase"/>
</dbReference>
<dbReference type="AlphaFoldDB" id="A0A9P7Z167"/>
<organism evidence="1 2">
    <name type="scientific">Calycina marina</name>
    <dbReference type="NCBI Taxonomy" id="1763456"/>
    <lineage>
        <taxon>Eukaryota</taxon>
        <taxon>Fungi</taxon>
        <taxon>Dikarya</taxon>
        <taxon>Ascomycota</taxon>
        <taxon>Pezizomycotina</taxon>
        <taxon>Leotiomycetes</taxon>
        <taxon>Helotiales</taxon>
        <taxon>Pezizellaceae</taxon>
        <taxon>Calycina</taxon>
    </lineage>
</organism>
<evidence type="ECO:0000313" key="2">
    <source>
        <dbReference type="Proteomes" id="UP000887226"/>
    </source>
</evidence>
<sequence length="267" mass="28868">MQRTPYSPRAPDKDRIRVSRACATYRCNITESLVKPWKAASHSSYISINAKVINPVDGSVSKGMTVGIVGGLRSQWRDTEDLDVQTSAYRQSFVSQYILNRGFTTVRDCGVINLSLKKVIKEGTIQGSRIFVAGPFFSQTGGHGDIRGAHDNSAIECCGGGFSKFGSARENVRTGSGVTAITTVARNSQVYVTSHAYAPALIKQALGNGVLGLEHGNLIDKETAELMVAKGAHLLPTLVTYPAMAHEKHAGFMPRESMQKNFEAFVA</sequence>
<dbReference type="PANTHER" id="PTHR43135:SF3">
    <property type="entry name" value="ALPHA-D-RIBOSE 1-METHYLPHOSPHONATE 5-TRIPHOSPHATE DIPHOSPHATASE"/>
    <property type="match status" value="1"/>
</dbReference>
<protein>
    <submittedName>
        <fullName evidence="1">Uncharacterized protein</fullName>
    </submittedName>
</protein>
<comment type="caution">
    <text evidence="1">The sequence shown here is derived from an EMBL/GenBank/DDBJ whole genome shotgun (WGS) entry which is preliminary data.</text>
</comment>
<accession>A0A9P7Z167</accession>
<dbReference type="InterPro" id="IPR032466">
    <property type="entry name" value="Metal_Hydrolase"/>
</dbReference>
<dbReference type="EMBL" id="MU253997">
    <property type="protein sequence ID" value="KAG9243197.1"/>
    <property type="molecule type" value="Genomic_DNA"/>
</dbReference>
<evidence type="ECO:0000313" key="1">
    <source>
        <dbReference type="EMBL" id="KAG9243197.1"/>
    </source>
</evidence>
<dbReference type="PANTHER" id="PTHR43135">
    <property type="entry name" value="ALPHA-D-RIBOSE 1-METHYLPHOSPHONATE 5-TRIPHOSPHATE DIPHOSPHATASE"/>
    <property type="match status" value="1"/>
</dbReference>
<gene>
    <name evidence="1" type="ORF">BJ878DRAFT_535373</name>
</gene>